<protein>
    <submittedName>
        <fullName evidence="1">Uncharacterized protein</fullName>
    </submittedName>
</protein>
<organism evidence="1 2">
    <name type="scientific">Citrus x changshan-huyou</name>
    <dbReference type="NCBI Taxonomy" id="2935761"/>
    <lineage>
        <taxon>Eukaryota</taxon>
        <taxon>Viridiplantae</taxon>
        <taxon>Streptophyta</taxon>
        <taxon>Embryophyta</taxon>
        <taxon>Tracheophyta</taxon>
        <taxon>Spermatophyta</taxon>
        <taxon>Magnoliopsida</taxon>
        <taxon>eudicotyledons</taxon>
        <taxon>Gunneridae</taxon>
        <taxon>Pentapetalae</taxon>
        <taxon>rosids</taxon>
        <taxon>malvids</taxon>
        <taxon>Sapindales</taxon>
        <taxon>Rutaceae</taxon>
        <taxon>Aurantioideae</taxon>
        <taxon>Citrus</taxon>
    </lineage>
</organism>
<name>A0AAP0M051_9ROSI</name>
<proteinExistence type="predicted"/>
<evidence type="ECO:0000313" key="2">
    <source>
        <dbReference type="Proteomes" id="UP001428341"/>
    </source>
</evidence>
<evidence type="ECO:0000313" key="1">
    <source>
        <dbReference type="EMBL" id="KAK9188154.1"/>
    </source>
</evidence>
<comment type="caution">
    <text evidence="1">The sequence shown here is derived from an EMBL/GenBank/DDBJ whole genome shotgun (WGS) entry which is preliminary data.</text>
</comment>
<sequence length="63" mass="7434">MIGIRDGKSFQELEPPEKGKKDIIRDVLRMIDRFLSKWNFDNEDDVRNLNKIVLGTDWNSVKV</sequence>
<keyword evidence="2" id="KW-1185">Reference proteome</keyword>
<accession>A0AAP0M051</accession>
<gene>
    <name evidence="1" type="ORF">WN944_019553</name>
</gene>
<dbReference type="AlphaFoldDB" id="A0AAP0M051"/>
<dbReference type="EMBL" id="JBCGBO010000007">
    <property type="protein sequence ID" value="KAK9188154.1"/>
    <property type="molecule type" value="Genomic_DNA"/>
</dbReference>
<dbReference type="Proteomes" id="UP001428341">
    <property type="component" value="Unassembled WGS sequence"/>
</dbReference>
<reference evidence="1 2" key="1">
    <citation type="submission" date="2024-05" db="EMBL/GenBank/DDBJ databases">
        <title>Haplotype-resolved chromosome-level genome assembly of Huyou (Citrus changshanensis).</title>
        <authorList>
            <person name="Miao C."/>
            <person name="Chen W."/>
            <person name="Wu Y."/>
            <person name="Wang L."/>
            <person name="Zhao S."/>
            <person name="Grierson D."/>
            <person name="Xu C."/>
            <person name="Chen K."/>
        </authorList>
    </citation>
    <scope>NUCLEOTIDE SEQUENCE [LARGE SCALE GENOMIC DNA]</scope>
    <source>
        <strain evidence="1">01-14</strain>
        <tissue evidence="1">Leaf</tissue>
    </source>
</reference>